<dbReference type="InterPro" id="IPR046522">
    <property type="entry name" value="DUF6699"/>
</dbReference>
<dbReference type="AlphaFoldDB" id="A0A8S0VQV5"/>
<organism evidence="3 4">
    <name type="scientific">Cyclocybe aegerita</name>
    <name type="common">Black poplar mushroom</name>
    <name type="synonym">Agrocybe aegerita</name>
    <dbReference type="NCBI Taxonomy" id="1973307"/>
    <lineage>
        <taxon>Eukaryota</taxon>
        <taxon>Fungi</taxon>
        <taxon>Dikarya</taxon>
        <taxon>Basidiomycota</taxon>
        <taxon>Agaricomycotina</taxon>
        <taxon>Agaricomycetes</taxon>
        <taxon>Agaricomycetidae</taxon>
        <taxon>Agaricales</taxon>
        <taxon>Agaricineae</taxon>
        <taxon>Bolbitiaceae</taxon>
        <taxon>Cyclocybe</taxon>
    </lineage>
</organism>
<keyword evidence="4" id="KW-1185">Reference proteome</keyword>
<feature type="domain" description="DUF6699" evidence="2">
    <location>
        <begin position="98"/>
        <end position="230"/>
    </location>
</feature>
<sequence>MSKSKRVQFAATNIVYSDGSESSSPALSVSSLPSSSSPDLRTPPNEEDEDYQPAVYPRTPYTTHQDLFPDLAIPVPVSKPIQIHFLLAFSPFSEPAVNYDLSLPPTIVDGQYPPSAFAESATSPPLPSLLITHPLLKYCLEVVPAASVAGSYVSVMDVLNSLYKELRLPIHPVEYAELTDVEVRHAVDAAYYSRCGRIRDVEARIKEERKGIKKVDLLMGRTRFMGLSGTMNGPETWELNVL</sequence>
<gene>
    <name evidence="3" type="ORF">AAE3_LOCUS3364</name>
</gene>
<reference evidence="3 4" key="1">
    <citation type="submission" date="2020-01" db="EMBL/GenBank/DDBJ databases">
        <authorList>
            <person name="Gupta K D."/>
        </authorList>
    </citation>
    <scope>NUCLEOTIDE SEQUENCE [LARGE SCALE GENOMIC DNA]</scope>
</reference>
<dbReference type="EMBL" id="CACVBS010000032">
    <property type="protein sequence ID" value="CAA7261295.1"/>
    <property type="molecule type" value="Genomic_DNA"/>
</dbReference>
<feature type="region of interest" description="Disordered" evidence="1">
    <location>
        <begin position="17"/>
        <end position="53"/>
    </location>
</feature>
<protein>
    <recommendedName>
        <fullName evidence="2">DUF6699 domain-containing protein</fullName>
    </recommendedName>
</protein>
<dbReference type="Proteomes" id="UP000467700">
    <property type="component" value="Unassembled WGS sequence"/>
</dbReference>
<evidence type="ECO:0000313" key="3">
    <source>
        <dbReference type="EMBL" id="CAA7261295.1"/>
    </source>
</evidence>
<evidence type="ECO:0000313" key="4">
    <source>
        <dbReference type="Proteomes" id="UP000467700"/>
    </source>
</evidence>
<name>A0A8S0VQV5_CYCAE</name>
<evidence type="ECO:0000256" key="1">
    <source>
        <dbReference type="SAM" id="MobiDB-lite"/>
    </source>
</evidence>
<proteinExistence type="predicted"/>
<comment type="caution">
    <text evidence="3">The sequence shown here is derived from an EMBL/GenBank/DDBJ whole genome shotgun (WGS) entry which is preliminary data.</text>
</comment>
<feature type="compositionally biased region" description="Low complexity" evidence="1">
    <location>
        <begin position="20"/>
        <end position="43"/>
    </location>
</feature>
<evidence type="ECO:0000259" key="2">
    <source>
        <dbReference type="Pfam" id="PF20415"/>
    </source>
</evidence>
<dbReference type="Pfam" id="PF20415">
    <property type="entry name" value="DUF6699"/>
    <property type="match status" value="1"/>
</dbReference>
<dbReference type="OrthoDB" id="3224413at2759"/>
<accession>A0A8S0VQV5</accession>